<dbReference type="AlphaFoldDB" id="A0A4Z1BVF5"/>
<dbReference type="EC" id="6.3.4.15" evidence="2"/>
<keyword evidence="2" id="KW-0547">Nucleotide-binding</keyword>
<dbReference type="Pfam" id="PF08279">
    <property type="entry name" value="HTH_11"/>
    <property type="match status" value="1"/>
</dbReference>
<evidence type="ECO:0000313" key="5">
    <source>
        <dbReference type="Proteomes" id="UP000298325"/>
    </source>
</evidence>
<organism evidence="4 5">
    <name type="scientific">Marinobacter confluentis</name>
    <dbReference type="NCBI Taxonomy" id="1697557"/>
    <lineage>
        <taxon>Bacteria</taxon>
        <taxon>Pseudomonadati</taxon>
        <taxon>Pseudomonadota</taxon>
        <taxon>Gammaproteobacteria</taxon>
        <taxon>Pseudomonadales</taxon>
        <taxon>Marinobacteraceae</taxon>
        <taxon>Marinobacter</taxon>
    </lineage>
</organism>
<feature type="domain" description="BPL/LPL catalytic" evidence="3">
    <location>
        <begin position="70"/>
        <end position="259"/>
    </location>
</feature>
<keyword evidence="2" id="KW-0804">Transcription</keyword>
<dbReference type="InterPro" id="IPR045864">
    <property type="entry name" value="aa-tRNA-synth_II/BPL/LPL"/>
</dbReference>
<dbReference type="InterPro" id="IPR036390">
    <property type="entry name" value="WH_DNA-bd_sf"/>
</dbReference>
<dbReference type="GO" id="GO:0005524">
    <property type="term" value="F:ATP binding"/>
    <property type="evidence" value="ECO:0007669"/>
    <property type="project" value="UniProtKB-UniRule"/>
</dbReference>
<dbReference type="PANTHER" id="PTHR12835:SF5">
    <property type="entry name" value="BIOTIN--PROTEIN LIGASE"/>
    <property type="match status" value="1"/>
</dbReference>
<dbReference type="InterPro" id="IPR036388">
    <property type="entry name" value="WH-like_DNA-bd_sf"/>
</dbReference>
<name>A0A4Z1BVF5_9GAMM</name>
<protein>
    <recommendedName>
        <fullName evidence="2">Bifunctional ligase/repressor BirA</fullName>
    </recommendedName>
    <alternativeName>
        <fullName evidence="2">Biotin operon repressor</fullName>
    </alternativeName>
    <alternativeName>
        <fullName evidence="2">Biotin--[acetyl-CoA-carboxylase] ligase</fullName>
        <ecNumber evidence="2">6.3.4.15</ecNumber>
    </alternativeName>
    <alternativeName>
        <fullName evidence="2">Biotin--protein ligase</fullName>
    </alternativeName>
    <alternativeName>
        <fullName evidence="2">Biotin-[acetyl-CoA carboxylase] synthetase</fullName>
    </alternativeName>
</protein>
<comment type="catalytic activity">
    <reaction evidence="2">
        <text>biotin + L-lysyl-[protein] + ATP = N(6)-biotinyl-L-lysyl-[protein] + AMP + diphosphate + H(+)</text>
        <dbReference type="Rhea" id="RHEA:11756"/>
        <dbReference type="Rhea" id="RHEA-COMP:9752"/>
        <dbReference type="Rhea" id="RHEA-COMP:10505"/>
        <dbReference type="ChEBI" id="CHEBI:15378"/>
        <dbReference type="ChEBI" id="CHEBI:29969"/>
        <dbReference type="ChEBI" id="CHEBI:30616"/>
        <dbReference type="ChEBI" id="CHEBI:33019"/>
        <dbReference type="ChEBI" id="CHEBI:57586"/>
        <dbReference type="ChEBI" id="CHEBI:83144"/>
        <dbReference type="ChEBI" id="CHEBI:456215"/>
        <dbReference type="EC" id="6.3.4.15"/>
    </reaction>
</comment>
<keyword evidence="2" id="KW-0238">DNA-binding</keyword>
<proteinExistence type="inferred from homology"/>
<dbReference type="Gene3D" id="1.10.10.10">
    <property type="entry name" value="Winged helix-like DNA-binding domain superfamily/Winged helix DNA-binding domain"/>
    <property type="match status" value="1"/>
</dbReference>
<evidence type="ECO:0000259" key="3">
    <source>
        <dbReference type="PROSITE" id="PS51733"/>
    </source>
</evidence>
<dbReference type="Gene3D" id="2.30.30.100">
    <property type="match status" value="1"/>
</dbReference>
<dbReference type="HAMAP" id="MF_00978">
    <property type="entry name" value="Bifunct_BirA"/>
    <property type="match status" value="1"/>
</dbReference>
<dbReference type="InterPro" id="IPR013196">
    <property type="entry name" value="HTH_11"/>
</dbReference>
<keyword evidence="1 2" id="KW-0436">Ligase</keyword>
<dbReference type="SUPFAM" id="SSF46785">
    <property type="entry name" value="Winged helix' DNA-binding domain"/>
    <property type="match status" value="1"/>
</dbReference>
<keyword evidence="2" id="KW-0678">Repressor</keyword>
<keyword evidence="2" id="KW-0067">ATP-binding</keyword>
<dbReference type="Gene3D" id="3.30.930.10">
    <property type="entry name" value="Bira Bifunctional Protein, Domain 2"/>
    <property type="match status" value="1"/>
</dbReference>
<evidence type="ECO:0000313" key="4">
    <source>
        <dbReference type="EMBL" id="TGN38597.1"/>
    </source>
</evidence>
<dbReference type="GO" id="GO:0005737">
    <property type="term" value="C:cytoplasm"/>
    <property type="evidence" value="ECO:0007669"/>
    <property type="project" value="TreeGrafter"/>
</dbReference>
<dbReference type="InterPro" id="IPR004408">
    <property type="entry name" value="Biotin_CoA_COase_ligase"/>
</dbReference>
<dbReference type="GO" id="GO:0006355">
    <property type="term" value="P:regulation of DNA-templated transcription"/>
    <property type="evidence" value="ECO:0007669"/>
    <property type="project" value="UniProtKB-UniRule"/>
</dbReference>
<feature type="binding site" evidence="2">
    <location>
        <position position="116"/>
    </location>
    <ligand>
        <name>biotin</name>
        <dbReference type="ChEBI" id="CHEBI:57586"/>
    </ligand>
</feature>
<evidence type="ECO:0000256" key="1">
    <source>
        <dbReference type="ARBA" id="ARBA00022598"/>
    </source>
</evidence>
<comment type="similarity">
    <text evidence="2">Belongs to the biotin--protein ligase family.</text>
</comment>
<dbReference type="GO" id="GO:0004077">
    <property type="term" value="F:biotin--[biotin carboxyl-carrier protein] ligase activity"/>
    <property type="evidence" value="ECO:0007669"/>
    <property type="project" value="UniProtKB-UniRule"/>
</dbReference>
<keyword evidence="2" id="KW-0805">Transcription regulation</keyword>
<comment type="caution">
    <text evidence="4">The sequence shown here is derived from an EMBL/GenBank/DDBJ whole genome shotgun (WGS) entry which is preliminary data.</text>
</comment>
<dbReference type="RefSeq" id="WP_135804387.1">
    <property type="nucleotide sequence ID" value="NZ_SRPF01000005.1"/>
</dbReference>
<evidence type="ECO:0000256" key="2">
    <source>
        <dbReference type="HAMAP-Rule" id="MF_00978"/>
    </source>
</evidence>
<dbReference type="EMBL" id="SRPF01000005">
    <property type="protein sequence ID" value="TGN38597.1"/>
    <property type="molecule type" value="Genomic_DNA"/>
</dbReference>
<dbReference type="SUPFAM" id="SSF50037">
    <property type="entry name" value="C-terminal domain of transcriptional repressors"/>
    <property type="match status" value="1"/>
</dbReference>
<feature type="binding site" evidence="2">
    <location>
        <position position="187"/>
    </location>
    <ligand>
        <name>biotin</name>
        <dbReference type="ChEBI" id="CHEBI:57586"/>
    </ligand>
</feature>
<dbReference type="InterPro" id="IPR008988">
    <property type="entry name" value="Transcriptional_repressor_C"/>
</dbReference>
<feature type="binding site" evidence="2">
    <location>
        <begin position="120"/>
        <end position="122"/>
    </location>
    <ligand>
        <name>biotin</name>
        <dbReference type="ChEBI" id="CHEBI:57586"/>
    </ligand>
</feature>
<feature type="DNA-binding region" description="H-T-H motif" evidence="2">
    <location>
        <begin position="18"/>
        <end position="37"/>
    </location>
</feature>
<dbReference type="CDD" id="cd16442">
    <property type="entry name" value="BPL"/>
    <property type="match status" value="1"/>
</dbReference>
<sequence>MKSRALLGLLADGQVHSGESLAAALGVSRTAVWKQVRRAIEDGYSIDTIKGKGYRLMTPLDLLDADAILDQLPDNLVSSISSLQVHDQLDSTNAEVIRQRALKRNSGVLVCLAEHQTAGRGRRGRQWQSPRGENLYLSLGLTFRGGFAILDGLSLALGLAVAEALDRQGAKRVGLKWPNDLFIDDCKLAGILVELQGELEEGLIEVVAGIGINVHMSQADGVEQAWTSLSRSMPDLTWQRNEIAAGVIESVLQFSEEFAANGFESFRSRWQDRDIFRGQPLATADGSLLGKGSGVDQQGNYLIDVDGEIEKVRAGEISLRASP</sequence>
<gene>
    <name evidence="2" type="primary">birA</name>
    <name evidence="4" type="ORF">E5Q11_15680</name>
</gene>
<keyword evidence="5" id="KW-1185">Reference proteome</keyword>
<dbReference type="InterPro" id="IPR030855">
    <property type="entry name" value="Bifunct_BirA"/>
</dbReference>
<reference evidence="4 5" key="1">
    <citation type="submission" date="2019-04" db="EMBL/GenBank/DDBJ databases">
        <authorList>
            <person name="Park S."/>
            <person name="Yoon J.-H."/>
        </authorList>
    </citation>
    <scope>NUCLEOTIDE SEQUENCE [LARGE SCALE GENOMIC DNA]</scope>
    <source>
        <strain evidence="4 5">HJM-18</strain>
    </source>
</reference>
<dbReference type="Pfam" id="PF03099">
    <property type="entry name" value="BPL_LplA_LipB"/>
    <property type="match status" value="1"/>
</dbReference>
<dbReference type="InterPro" id="IPR004143">
    <property type="entry name" value="BPL_LPL_catalytic"/>
</dbReference>
<dbReference type="GO" id="GO:0003677">
    <property type="term" value="F:DNA binding"/>
    <property type="evidence" value="ECO:0007669"/>
    <property type="project" value="UniProtKB-UniRule"/>
</dbReference>
<dbReference type="SUPFAM" id="SSF55681">
    <property type="entry name" value="Class II aaRS and biotin synthetases"/>
    <property type="match status" value="1"/>
</dbReference>
<dbReference type="NCBIfam" id="TIGR00121">
    <property type="entry name" value="birA_ligase"/>
    <property type="match status" value="1"/>
</dbReference>
<dbReference type="Proteomes" id="UP000298325">
    <property type="component" value="Unassembled WGS sequence"/>
</dbReference>
<dbReference type="OrthoDB" id="9807064at2"/>
<dbReference type="PROSITE" id="PS51733">
    <property type="entry name" value="BPL_LPL_CATALYTIC"/>
    <property type="match status" value="1"/>
</dbReference>
<feature type="binding site" evidence="2">
    <location>
        <begin position="91"/>
        <end position="93"/>
    </location>
    <ligand>
        <name>biotin</name>
        <dbReference type="ChEBI" id="CHEBI:57586"/>
    </ligand>
</feature>
<keyword evidence="2" id="KW-0092">Biotin</keyword>
<comment type="function">
    <text evidence="2">Acts both as a biotin--[acetyl-CoA-carboxylase] ligase and a biotin-operon repressor. In the presence of ATP, BirA activates biotin to form the BirA-biotinyl-5'-adenylate (BirA-bio-5'-AMP or holoBirA) complex. HoloBirA can either transfer the biotinyl moiety to the biotin carboxyl carrier protein (BCCP) subunit of acetyl-CoA carboxylase, or bind to the biotin operator site and inhibit transcription of the operon.</text>
</comment>
<accession>A0A4Z1BVF5</accession>
<dbReference type="PANTHER" id="PTHR12835">
    <property type="entry name" value="BIOTIN PROTEIN LIGASE"/>
    <property type="match status" value="1"/>
</dbReference>